<evidence type="ECO:0000256" key="2">
    <source>
        <dbReference type="ARBA" id="ARBA00022670"/>
    </source>
</evidence>
<dbReference type="InterPro" id="IPR022398">
    <property type="entry name" value="Peptidase_S8_His-AS"/>
</dbReference>
<evidence type="ECO:0000313" key="12">
    <source>
        <dbReference type="Proteomes" id="UP000031518"/>
    </source>
</evidence>
<dbReference type="InterPro" id="IPR054399">
    <property type="entry name" value="Fervidolysin-like_N_prodom"/>
</dbReference>
<dbReference type="CDD" id="cd07473">
    <property type="entry name" value="Peptidases_S8_Subtilisin_like"/>
    <property type="match status" value="1"/>
</dbReference>
<feature type="active site" description="Charge relay system" evidence="5 6">
    <location>
        <position position="192"/>
    </location>
</feature>
<evidence type="ECO:0000313" key="11">
    <source>
        <dbReference type="EMBL" id="CDM66356.1"/>
    </source>
</evidence>
<dbReference type="PANTHER" id="PTHR43399">
    <property type="entry name" value="SUBTILISIN-RELATED"/>
    <property type="match status" value="1"/>
</dbReference>
<keyword evidence="3 6" id="KW-0378">Hydrolase</keyword>
<keyword evidence="4 6" id="KW-0720">Serine protease</keyword>
<feature type="compositionally biased region" description="Acidic residues" evidence="8">
    <location>
        <begin position="141"/>
        <end position="150"/>
    </location>
</feature>
<dbReference type="InterPro" id="IPR023828">
    <property type="entry name" value="Peptidase_S8_Ser-AS"/>
</dbReference>
<dbReference type="Proteomes" id="UP000031518">
    <property type="component" value="Unassembled WGS sequence"/>
</dbReference>
<dbReference type="Gene3D" id="3.40.50.200">
    <property type="entry name" value="Peptidase S8/S53 domain"/>
    <property type="match status" value="1"/>
</dbReference>
<dbReference type="AlphaFoldDB" id="A0A0B6WZ21"/>
<reference evidence="11 12" key="2">
    <citation type="submission" date="2015-01" db="EMBL/GenBank/DDBJ databases">
        <title>Complete genome sequence of Pyrinomonas methylaliphatogenes type strain K22T.</title>
        <authorList>
            <person name="Lee K.C.Y."/>
            <person name="Power J.F."/>
            <person name="Dunfield P.F."/>
            <person name="Morgan X.C."/>
            <person name="Huttenhower C."/>
            <person name="Stott M.B."/>
        </authorList>
    </citation>
    <scope>NUCLEOTIDE SEQUENCE [LARGE SCALE GENOMIC DNA]</scope>
    <source>
        <strain evidence="11 12">K22</strain>
    </source>
</reference>
<evidence type="ECO:0000256" key="5">
    <source>
        <dbReference type="PIRSR" id="PIRSR615500-1"/>
    </source>
</evidence>
<dbReference type="OrthoDB" id="9762689at2"/>
<dbReference type="PROSITE" id="PS00136">
    <property type="entry name" value="SUBTILASE_ASP"/>
    <property type="match status" value="1"/>
</dbReference>
<evidence type="ECO:0000256" key="3">
    <source>
        <dbReference type="ARBA" id="ARBA00022801"/>
    </source>
</evidence>
<evidence type="ECO:0000256" key="1">
    <source>
        <dbReference type="ARBA" id="ARBA00011073"/>
    </source>
</evidence>
<organism evidence="11 12">
    <name type="scientific">Pyrinomonas methylaliphatogenes</name>
    <dbReference type="NCBI Taxonomy" id="454194"/>
    <lineage>
        <taxon>Bacteria</taxon>
        <taxon>Pseudomonadati</taxon>
        <taxon>Acidobacteriota</taxon>
        <taxon>Blastocatellia</taxon>
        <taxon>Blastocatellales</taxon>
        <taxon>Pyrinomonadaceae</taxon>
        <taxon>Pyrinomonas</taxon>
    </lineage>
</organism>
<dbReference type="Pfam" id="PF22148">
    <property type="entry name" value="Fervidolysin_NPro-like"/>
    <property type="match status" value="1"/>
</dbReference>
<dbReference type="RefSeq" id="WP_041978826.1">
    <property type="nucleotide sequence ID" value="NZ_CBXV010000008.1"/>
</dbReference>
<protein>
    <submittedName>
        <fullName evidence="11">Subtilisin-like serine protease</fullName>
    </submittedName>
</protein>
<sequence>MNRKTFPIHLSLAIALVLLAAIAGQLRREWHKAADATVRVSELRSPRRPAEVLVRFRPNVAPQEIENIARALHDQIEDRIEAVPGLTVIADEDGLDVDQVVNQYRARAEVEYAEPNYVISLDPEFDQPRPSNPDYALPNSDDPDEPDDPMFGEQWALRNSGQRDGKVGADIAAMRAWTKTIGSHEVVVAVLDSGVDYLHPDLINNIWTRPESIAAYHDPELGVIDDRHGYNAVDNNGDPMDENGHGTHVAGIIGAEGDNGIGIAGINWNVRIMPLKFMSAGGFGTTKAAIECINYVIDRKRAGVPVRIINASWGSTRRSRALEDAIRRANDEGILFVAASGNAGSNTDLSPHYPASYQLPNVISVAALNRHDQLASFSNYGPRSVHIAAPGAEILSTWLNGSYEEHSGTSMAAPVISGVAALVLSLEPDLSVRDLRARLLASVDQLESLKGKIVTGGRINAARAVGASD</sequence>
<feature type="domain" description="Fervidolysin-like N-terminal prodomain" evidence="10">
    <location>
        <begin position="51"/>
        <end position="116"/>
    </location>
</feature>
<dbReference type="InterPro" id="IPR023827">
    <property type="entry name" value="Peptidase_S8_Asp-AS"/>
</dbReference>
<dbReference type="PRINTS" id="PR00723">
    <property type="entry name" value="SUBTILISIN"/>
</dbReference>
<dbReference type="PANTHER" id="PTHR43399:SF4">
    <property type="entry name" value="CELL WALL-ASSOCIATED PROTEASE"/>
    <property type="match status" value="1"/>
</dbReference>
<feature type="domain" description="Peptidase S8/S53" evidence="9">
    <location>
        <begin position="184"/>
        <end position="445"/>
    </location>
</feature>
<dbReference type="InterPro" id="IPR051048">
    <property type="entry name" value="Peptidase_S8/S53_subtilisin"/>
</dbReference>
<gene>
    <name evidence="11" type="ORF">PYK22_02384</name>
</gene>
<name>A0A0B6WZ21_9BACT</name>
<feature type="active site" description="Charge relay system" evidence="5 6">
    <location>
        <position position="245"/>
    </location>
</feature>
<dbReference type="SUPFAM" id="SSF52743">
    <property type="entry name" value="Subtilisin-like"/>
    <property type="match status" value="1"/>
</dbReference>
<dbReference type="InterPro" id="IPR015500">
    <property type="entry name" value="Peptidase_S8_subtilisin-rel"/>
</dbReference>
<dbReference type="InterPro" id="IPR000209">
    <property type="entry name" value="Peptidase_S8/S53_dom"/>
</dbReference>
<reference evidence="11 12" key="1">
    <citation type="submission" date="2013-12" db="EMBL/GenBank/DDBJ databases">
        <authorList>
            <person name="Stott M."/>
        </authorList>
    </citation>
    <scope>NUCLEOTIDE SEQUENCE [LARGE SCALE GENOMIC DNA]</scope>
    <source>
        <strain evidence="11 12">K22</strain>
    </source>
</reference>
<accession>A0A0B6WZ21</accession>
<dbReference type="EMBL" id="CBXV010000008">
    <property type="protein sequence ID" value="CDM66356.1"/>
    <property type="molecule type" value="Genomic_DNA"/>
</dbReference>
<dbReference type="PROSITE" id="PS51892">
    <property type="entry name" value="SUBTILASE"/>
    <property type="match status" value="1"/>
</dbReference>
<dbReference type="InterPro" id="IPR036852">
    <property type="entry name" value="Peptidase_S8/S53_dom_sf"/>
</dbReference>
<dbReference type="GO" id="GO:0006508">
    <property type="term" value="P:proteolysis"/>
    <property type="evidence" value="ECO:0007669"/>
    <property type="project" value="UniProtKB-KW"/>
</dbReference>
<feature type="region of interest" description="Disordered" evidence="8">
    <location>
        <begin position="122"/>
        <end position="150"/>
    </location>
</feature>
<feature type="active site" description="Charge relay system" evidence="5 6">
    <location>
        <position position="410"/>
    </location>
</feature>
<keyword evidence="2 6" id="KW-0645">Protease</keyword>
<dbReference type="GO" id="GO:0004252">
    <property type="term" value="F:serine-type endopeptidase activity"/>
    <property type="evidence" value="ECO:0007669"/>
    <property type="project" value="UniProtKB-UniRule"/>
</dbReference>
<dbReference type="STRING" id="454194.PYK22_02384"/>
<dbReference type="InterPro" id="IPR034204">
    <property type="entry name" value="PfSUB1-like_cat_dom"/>
</dbReference>
<dbReference type="Pfam" id="PF00082">
    <property type="entry name" value="Peptidase_S8"/>
    <property type="match status" value="1"/>
</dbReference>
<evidence type="ECO:0000256" key="8">
    <source>
        <dbReference type="SAM" id="MobiDB-lite"/>
    </source>
</evidence>
<evidence type="ECO:0000256" key="7">
    <source>
        <dbReference type="RuleBase" id="RU003355"/>
    </source>
</evidence>
<evidence type="ECO:0000256" key="4">
    <source>
        <dbReference type="ARBA" id="ARBA00022825"/>
    </source>
</evidence>
<comment type="similarity">
    <text evidence="1 6 7">Belongs to the peptidase S8 family.</text>
</comment>
<evidence type="ECO:0000259" key="9">
    <source>
        <dbReference type="Pfam" id="PF00082"/>
    </source>
</evidence>
<evidence type="ECO:0000256" key="6">
    <source>
        <dbReference type="PROSITE-ProRule" id="PRU01240"/>
    </source>
</evidence>
<evidence type="ECO:0000259" key="10">
    <source>
        <dbReference type="Pfam" id="PF22148"/>
    </source>
</evidence>
<proteinExistence type="inferred from homology"/>
<dbReference type="PROSITE" id="PS00137">
    <property type="entry name" value="SUBTILASE_HIS"/>
    <property type="match status" value="1"/>
</dbReference>
<keyword evidence="12" id="KW-1185">Reference proteome</keyword>
<dbReference type="PROSITE" id="PS00138">
    <property type="entry name" value="SUBTILASE_SER"/>
    <property type="match status" value="1"/>
</dbReference>